<gene>
    <name evidence="2" type="ORF">L873DRAFT_1795303</name>
</gene>
<keyword evidence="1" id="KW-0472">Membrane</keyword>
<dbReference type="EMBL" id="ML120515">
    <property type="protein sequence ID" value="RPA90743.1"/>
    <property type="molecule type" value="Genomic_DNA"/>
</dbReference>
<dbReference type="OrthoDB" id="10568298at2759"/>
<feature type="transmembrane region" description="Helical" evidence="1">
    <location>
        <begin position="42"/>
        <end position="62"/>
    </location>
</feature>
<feature type="transmembrane region" description="Helical" evidence="1">
    <location>
        <begin position="216"/>
        <end position="239"/>
    </location>
</feature>
<proteinExistence type="predicted"/>
<keyword evidence="1" id="KW-1133">Transmembrane helix</keyword>
<evidence type="ECO:0000313" key="3">
    <source>
        <dbReference type="Proteomes" id="UP000276215"/>
    </source>
</evidence>
<feature type="transmembrane region" description="Helical" evidence="1">
    <location>
        <begin position="83"/>
        <end position="106"/>
    </location>
</feature>
<feature type="transmembrane region" description="Helical" evidence="1">
    <location>
        <begin position="186"/>
        <end position="209"/>
    </location>
</feature>
<reference evidence="2 3" key="1">
    <citation type="journal article" date="2018" name="Nat. Ecol. Evol.">
        <title>Pezizomycetes genomes reveal the molecular basis of ectomycorrhizal truffle lifestyle.</title>
        <authorList>
            <person name="Murat C."/>
            <person name="Payen T."/>
            <person name="Noel B."/>
            <person name="Kuo A."/>
            <person name="Morin E."/>
            <person name="Chen J."/>
            <person name="Kohler A."/>
            <person name="Krizsan K."/>
            <person name="Balestrini R."/>
            <person name="Da Silva C."/>
            <person name="Montanini B."/>
            <person name="Hainaut M."/>
            <person name="Levati E."/>
            <person name="Barry K.W."/>
            <person name="Belfiori B."/>
            <person name="Cichocki N."/>
            <person name="Clum A."/>
            <person name="Dockter R.B."/>
            <person name="Fauchery L."/>
            <person name="Guy J."/>
            <person name="Iotti M."/>
            <person name="Le Tacon F."/>
            <person name="Lindquist E.A."/>
            <person name="Lipzen A."/>
            <person name="Malagnac F."/>
            <person name="Mello A."/>
            <person name="Molinier V."/>
            <person name="Miyauchi S."/>
            <person name="Poulain J."/>
            <person name="Riccioni C."/>
            <person name="Rubini A."/>
            <person name="Sitrit Y."/>
            <person name="Splivallo R."/>
            <person name="Traeger S."/>
            <person name="Wang M."/>
            <person name="Zifcakova L."/>
            <person name="Wipf D."/>
            <person name="Zambonelli A."/>
            <person name="Paolocci F."/>
            <person name="Nowrousian M."/>
            <person name="Ottonello S."/>
            <person name="Baldrian P."/>
            <person name="Spatafora J.W."/>
            <person name="Henrissat B."/>
            <person name="Nagy L.G."/>
            <person name="Aury J.M."/>
            <person name="Wincker P."/>
            <person name="Grigoriev I.V."/>
            <person name="Bonfante P."/>
            <person name="Martin F.M."/>
        </authorList>
    </citation>
    <scope>NUCLEOTIDE SEQUENCE [LARGE SCALE GENOMIC DNA]</scope>
    <source>
        <strain evidence="2 3">120613-1</strain>
    </source>
</reference>
<evidence type="ECO:0008006" key="4">
    <source>
        <dbReference type="Google" id="ProtNLM"/>
    </source>
</evidence>
<sequence>MPHSPVIKILAEVEDTCKIPSRLLIPTHEYNPDDLFCPGADMYLEVTIVLSFVSLAVSALFSRSRFRTILATRRKWGSIKGRWSPLNGFLLGVFYLFMMAMVTLALRRSGSPSMSVGMVQLILTLPRFGWWDMLFYLSLGDDYKESAADAVVTELTIMLAPVGFFIDEVVRTAYCDNAYTPIRTPSLIMLVLAAATIAFTALVMCIMIGAREFKRWWMIPLLTVMIPMTFASAFFWVGFLEMTGNQYCPYPDGLAFLMGFQLFFPVIHGMLRGFFGCKTPL</sequence>
<accession>A0A3N4IX21</accession>
<dbReference type="Proteomes" id="UP000276215">
    <property type="component" value="Unassembled WGS sequence"/>
</dbReference>
<feature type="transmembrane region" description="Helical" evidence="1">
    <location>
        <begin position="254"/>
        <end position="275"/>
    </location>
</feature>
<keyword evidence="3" id="KW-1185">Reference proteome</keyword>
<evidence type="ECO:0000313" key="2">
    <source>
        <dbReference type="EMBL" id="RPA90743.1"/>
    </source>
</evidence>
<keyword evidence="1" id="KW-0812">Transmembrane</keyword>
<organism evidence="2 3">
    <name type="scientific">Choiromyces venosus 120613-1</name>
    <dbReference type="NCBI Taxonomy" id="1336337"/>
    <lineage>
        <taxon>Eukaryota</taxon>
        <taxon>Fungi</taxon>
        <taxon>Dikarya</taxon>
        <taxon>Ascomycota</taxon>
        <taxon>Pezizomycotina</taxon>
        <taxon>Pezizomycetes</taxon>
        <taxon>Pezizales</taxon>
        <taxon>Tuberaceae</taxon>
        <taxon>Choiromyces</taxon>
    </lineage>
</organism>
<name>A0A3N4IX21_9PEZI</name>
<dbReference type="AlphaFoldDB" id="A0A3N4IX21"/>
<protein>
    <recommendedName>
        <fullName evidence="4">Transmembrane protein</fullName>
    </recommendedName>
</protein>
<evidence type="ECO:0000256" key="1">
    <source>
        <dbReference type="SAM" id="Phobius"/>
    </source>
</evidence>